<dbReference type="PROSITE" id="PS50011">
    <property type="entry name" value="PROTEIN_KINASE_DOM"/>
    <property type="match status" value="1"/>
</dbReference>
<keyword evidence="2 4" id="KW-0067">ATP-binding</keyword>
<dbReference type="PANTHER" id="PTHR10622">
    <property type="entry name" value="HET DOMAIN-CONTAINING PROTEIN"/>
    <property type="match status" value="1"/>
</dbReference>
<reference evidence="7 8" key="1">
    <citation type="submission" date="2017-02" db="EMBL/GenBank/DDBJ databases">
        <title>Genomes of Trichoderma spp. with biocontrol activity.</title>
        <authorList>
            <person name="Gardiner D."/>
            <person name="Kazan K."/>
            <person name="Vos C."/>
            <person name="Harvey P."/>
        </authorList>
    </citation>
    <scope>NUCLEOTIDE SEQUENCE [LARGE SCALE GENOMIC DNA]</scope>
    <source>
        <strain evidence="7 8">A5MH</strain>
    </source>
</reference>
<feature type="repeat" description="ANK" evidence="3">
    <location>
        <begin position="769"/>
        <end position="801"/>
    </location>
</feature>
<feature type="domain" description="Protein kinase" evidence="6">
    <location>
        <begin position="213"/>
        <end position="517"/>
    </location>
</feature>
<protein>
    <recommendedName>
        <fullName evidence="6">Protein kinase domain-containing protein</fullName>
    </recommendedName>
</protein>
<dbReference type="Pfam" id="PF12796">
    <property type="entry name" value="Ank_2"/>
    <property type="match status" value="1"/>
</dbReference>
<dbReference type="GO" id="GO:0004672">
    <property type="term" value="F:protein kinase activity"/>
    <property type="evidence" value="ECO:0007669"/>
    <property type="project" value="InterPro"/>
</dbReference>
<evidence type="ECO:0000256" key="3">
    <source>
        <dbReference type="PROSITE-ProRule" id="PRU00023"/>
    </source>
</evidence>
<comment type="caution">
    <text evidence="7">The sequence shown here is derived from an EMBL/GenBank/DDBJ whole genome shotgun (WGS) entry which is preliminary data.</text>
</comment>
<proteinExistence type="predicted"/>
<dbReference type="InterPro" id="IPR008271">
    <property type="entry name" value="Ser/Thr_kinase_AS"/>
</dbReference>
<dbReference type="Proteomes" id="UP000236546">
    <property type="component" value="Unassembled WGS sequence"/>
</dbReference>
<dbReference type="InterPro" id="IPR000719">
    <property type="entry name" value="Prot_kinase_dom"/>
</dbReference>
<feature type="region of interest" description="Disordered" evidence="5">
    <location>
        <begin position="155"/>
        <end position="188"/>
    </location>
</feature>
<evidence type="ECO:0000259" key="6">
    <source>
        <dbReference type="PROSITE" id="PS50011"/>
    </source>
</evidence>
<dbReference type="Pfam" id="PF00023">
    <property type="entry name" value="Ank"/>
    <property type="match status" value="1"/>
</dbReference>
<accession>A0A2K0T0X3</accession>
<evidence type="ECO:0000256" key="4">
    <source>
        <dbReference type="PROSITE-ProRule" id="PRU10141"/>
    </source>
</evidence>
<gene>
    <name evidence="7" type="ORF">TGAMA5MH_08842</name>
</gene>
<dbReference type="Gene3D" id="1.25.40.20">
    <property type="entry name" value="Ankyrin repeat-containing domain"/>
    <property type="match status" value="3"/>
</dbReference>
<dbReference type="SUPFAM" id="SSF56112">
    <property type="entry name" value="Protein kinase-like (PK-like)"/>
    <property type="match status" value="1"/>
</dbReference>
<name>A0A2K0T0X3_9HYPO</name>
<dbReference type="PROSITE" id="PS00108">
    <property type="entry name" value="PROTEIN_KINASE_ST"/>
    <property type="match status" value="1"/>
</dbReference>
<dbReference type="SMART" id="SM00220">
    <property type="entry name" value="S_TKc"/>
    <property type="match status" value="1"/>
</dbReference>
<keyword evidence="1 4" id="KW-0547">Nucleotide-binding</keyword>
<dbReference type="SUPFAM" id="SSF48403">
    <property type="entry name" value="Ankyrin repeat"/>
    <property type="match status" value="1"/>
</dbReference>
<sequence>MFRWYAQARRCYVYLSDISITGHGQNDQQPQPVWELAFRQSRWFKRGWTLQELLAPASVEFFTREGIKLGDKGSLCHLIHEITSIAIPALLGQPLSQFSVDERMKWAESRQTTREEDGAYSLIGILDISLPIMYGEGREWATRRLKREIRAKEASNRLRENGNGAPDRAAGIVPQPQPSLQSPAGSEPVDNLSTVYFRKSEGPCNPHDFELSTNSENELGRGSYGCVYKVKCTQCHEIYARKIIEFPPNSHEAARKKQMQYTQFELNCYMTLDHPHIINYVHHKLSEQTMEIYTEYCQYRDLEHFSEIRLRDKVLTDELAWTFLEALTSALARCHHGLGASQAKGVLSAYSEFEEGWKTILHRDIKPGNVLLADRGEPQELVLKLGDFGTSFELEDDGKLPSTHYAGTKMYWAPEIAEEAKLPGGRITRWSIKSDIWGVGAVMYRILTGTTPIHLQAKGPLEASSNIQSRLPSNDTPRSTLLAQLVRDCLQSSPDNRPSALQLLAVAVKSDTSEQGLHRSASFWRAIALHSDTNLILSVTENFVSNHLPTLASMKTIFDPKEVAIIMSLVKTHCADHLSRCNNYLCSAFVGDMAGSTAFHALACIGTEHEETISLAMNDSKWPESRELVHIALKKNHLGLLPSAMAALNQNKALCIMLSKLEDQCRLISRQGQHDATSAEEFDFMFKMLTSQTNGQFSIPASHAAMVMIETAQREYSNIVRKLVEIGVQPSIPGKHHQTALHIFAYKGNLPMVRFLVEHEAKVDARDKDSCTPLHWAAWNGKLDITQLLLRRKADVNAKDRYNRTPLYGAAGGGHADVVRLLLNHHADKSIRGGDKDETPLERAKKRNRRLVIKLLNGVNRS</sequence>
<feature type="repeat" description="ANK" evidence="3">
    <location>
        <begin position="802"/>
        <end position="834"/>
    </location>
</feature>
<dbReference type="InterPro" id="IPR002110">
    <property type="entry name" value="Ankyrin_rpt"/>
</dbReference>
<dbReference type="GO" id="GO:0005524">
    <property type="term" value="F:ATP binding"/>
    <property type="evidence" value="ECO:0007669"/>
    <property type="project" value="UniProtKB-UniRule"/>
</dbReference>
<dbReference type="InterPro" id="IPR036770">
    <property type="entry name" value="Ankyrin_rpt-contain_sf"/>
</dbReference>
<dbReference type="SMART" id="SM00248">
    <property type="entry name" value="ANK"/>
    <property type="match status" value="4"/>
</dbReference>
<dbReference type="Pfam" id="PF00069">
    <property type="entry name" value="Pkinase"/>
    <property type="match status" value="1"/>
</dbReference>
<evidence type="ECO:0000256" key="5">
    <source>
        <dbReference type="SAM" id="MobiDB-lite"/>
    </source>
</evidence>
<dbReference type="OrthoDB" id="4915767at2759"/>
<evidence type="ECO:0000313" key="7">
    <source>
        <dbReference type="EMBL" id="PNP39165.1"/>
    </source>
</evidence>
<organism evidence="7 8">
    <name type="scientific">Trichoderma gamsii</name>
    <dbReference type="NCBI Taxonomy" id="398673"/>
    <lineage>
        <taxon>Eukaryota</taxon>
        <taxon>Fungi</taxon>
        <taxon>Dikarya</taxon>
        <taxon>Ascomycota</taxon>
        <taxon>Pezizomycotina</taxon>
        <taxon>Sordariomycetes</taxon>
        <taxon>Hypocreomycetidae</taxon>
        <taxon>Hypocreales</taxon>
        <taxon>Hypocreaceae</taxon>
        <taxon>Trichoderma</taxon>
    </lineage>
</organism>
<dbReference type="PROSITE" id="PS50088">
    <property type="entry name" value="ANK_REPEAT"/>
    <property type="match status" value="3"/>
</dbReference>
<dbReference type="Gene3D" id="1.10.510.10">
    <property type="entry name" value="Transferase(Phosphotransferase) domain 1"/>
    <property type="match status" value="1"/>
</dbReference>
<dbReference type="PANTHER" id="PTHR10622:SF13">
    <property type="entry name" value="NACHT DOMAIN-CONTAINING PROTEIN"/>
    <property type="match status" value="1"/>
</dbReference>
<feature type="binding site" evidence="4">
    <location>
        <position position="242"/>
    </location>
    <ligand>
        <name>ATP</name>
        <dbReference type="ChEBI" id="CHEBI:30616"/>
    </ligand>
</feature>
<dbReference type="InterPro" id="IPR017441">
    <property type="entry name" value="Protein_kinase_ATP_BS"/>
</dbReference>
<evidence type="ECO:0000256" key="2">
    <source>
        <dbReference type="ARBA" id="ARBA00022840"/>
    </source>
</evidence>
<dbReference type="EMBL" id="MTYH01000091">
    <property type="protein sequence ID" value="PNP39165.1"/>
    <property type="molecule type" value="Genomic_DNA"/>
</dbReference>
<dbReference type="PROSITE" id="PS50297">
    <property type="entry name" value="ANK_REP_REGION"/>
    <property type="match status" value="3"/>
</dbReference>
<dbReference type="AlphaFoldDB" id="A0A2K0T0X3"/>
<keyword evidence="3" id="KW-0040">ANK repeat</keyword>
<dbReference type="InterPro" id="IPR011009">
    <property type="entry name" value="Kinase-like_dom_sf"/>
</dbReference>
<feature type="repeat" description="ANK" evidence="3">
    <location>
        <begin position="736"/>
        <end position="768"/>
    </location>
</feature>
<evidence type="ECO:0000313" key="8">
    <source>
        <dbReference type="Proteomes" id="UP000236546"/>
    </source>
</evidence>
<evidence type="ECO:0000256" key="1">
    <source>
        <dbReference type="ARBA" id="ARBA00022741"/>
    </source>
</evidence>
<dbReference type="Gene3D" id="3.30.200.20">
    <property type="entry name" value="Phosphorylase Kinase, domain 1"/>
    <property type="match status" value="1"/>
</dbReference>
<dbReference type="PROSITE" id="PS00107">
    <property type="entry name" value="PROTEIN_KINASE_ATP"/>
    <property type="match status" value="1"/>
</dbReference>